<dbReference type="VEuPathDB" id="VectorBase:LOC119181091"/>
<comment type="caution">
    <text evidence="1">The sequence shown here is derived from an EMBL/GenBank/DDBJ whole genome shotgun (WGS) entry which is preliminary data.</text>
</comment>
<reference evidence="1" key="1">
    <citation type="journal article" date="2020" name="Cell">
        <title>Large-Scale Comparative Analyses of Tick Genomes Elucidate Their Genetic Diversity and Vector Capacities.</title>
        <authorList>
            <consortium name="Tick Genome and Microbiome Consortium (TIGMIC)"/>
            <person name="Jia N."/>
            <person name="Wang J."/>
            <person name="Shi W."/>
            <person name="Du L."/>
            <person name="Sun Y."/>
            <person name="Zhan W."/>
            <person name="Jiang J.F."/>
            <person name="Wang Q."/>
            <person name="Zhang B."/>
            <person name="Ji P."/>
            <person name="Bell-Sakyi L."/>
            <person name="Cui X.M."/>
            <person name="Yuan T.T."/>
            <person name="Jiang B.G."/>
            <person name="Yang W.F."/>
            <person name="Lam T.T."/>
            <person name="Chang Q.C."/>
            <person name="Ding S.J."/>
            <person name="Wang X.J."/>
            <person name="Zhu J.G."/>
            <person name="Ruan X.D."/>
            <person name="Zhao L."/>
            <person name="Wei J.T."/>
            <person name="Ye R.Z."/>
            <person name="Que T.C."/>
            <person name="Du C.H."/>
            <person name="Zhou Y.H."/>
            <person name="Cheng J.X."/>
            <person name="Dai P.F."/>
            <person name="Guo W.B."/>
            <person name="Han X.H."/>
            <person name="Huang E.J."/>
            <person name="Li L.F."/>
            <person name="Wei W."/>
            <person name="Gao Y.C."/>
            <person name="Liu J.Z."/>
            <person name="Shao H.Z."/>
            <person name="Wang X."/>
            <person name="Wang C.C."/>
            <person name="Yang T.C."/>
            <person name="Huo Q.B."/>
            <person name="Li W."/>
            <person name="Chen H.Y."/>
            <person name="Chen S.E."/>
            <person name="Zhou L.G."/>
            <person name="Ni X.B."/>
            <person name="Tian J.H."/>
            <person name="Sheng Y."/>
            <person name="Liu T."/>
            <person name="Pan Y.S."/>
            <person name="Xia L.Y."/>
            <person name="Li J."/>
            <person name="Zhao F."/>
            <person name="Cao W.C."/>
        </authorList>
    </citation>
    <scope>NUCLEOTIDE SEQUENCE</scope>
    <source>
        <strain evidence="1">Rmic-2018</strain>
    </source>
</reference>
<reference evidence="1" key="2">
    <citation type="submission" date="2021-09" db="EMBL/GenBank/DDBJ databases">
        <authorList>
            <person name="Jia N."/>
            <person name="Wang J."/>
            <person name="Shi W."/>
            <person name="Du L."/>
            <person name="Sun Y."/>
            <person name="Zhan W."/>
            <person name="Jiang J."/>
            <person name="Wang Q."/>
            <person name="Zhang B."/>
            <person name="Ji P."/>
            <person name="Sakyi L.B."/>
            <person name="Cui X."/>
            <person name="Yuan T."/>
            <person name="Jiang B."/>
            <person name="Yang W."/>
            <person name="Lam T.T.-Y."/>
            <person name="Chang Q."/>
            <person name="Ding S."/>
            <person name="Wang X."/>
            <person name="Zhu J."/>
            <person name="Ruan X."/>
            <person name="Zhao L."/>
            <person name="Wei J."/>
            <person name="Que T."/>
            <person name="Du C."/>
            <person name="Cheng J."/>
            <person name="Dai P."/>
            <person name="Han X."/>
            <person name="Huang E."/>
            <person name="Gao Y."/>
            <person name="Liu J."/>
            <person name="Shao H."/>
            <person name="Ye R."/>
            <person name="Li L."/>
            <person name="Wei W."/>
            <person name="Wang X."/>
            <person name="Wang C."/>
            <person name="Huo Q."/>
            <person name="Li W."/>
            <person name="Guo W."/>
            <person name="Chen H."/>
            <person name="Chen S."/>
            <person name="Zhou L."/>
            <person name="Zhou L."/>
            <person name="Ni X."/>
            <person name="Tian J."/>
            <person name="Zhou Y."/>
            <person name="Sheng Y."/>
            <person name="Liu T."/>
            <person name="Pan Y."/>
            <person name="Xia L."/>
            <person name="Li J."/>
            <person name="Zhao F."/>
            <person name="Cao W."/>
        </authorList>
    </citation>
    <scope>NUCLEOTIDE SEQUENCE</scope>
    <source>
        <strain evidence="1">Rmic-2018</strain>
        <tissue evidence="1">Larvae</tissue>
    </source>
</reference>
<dbReference type="AlphaFoldDB" id="A0A9J6DCN5"/>
<accession>A0A9J6DCN5</accession>
<gene>
    <name evidence="1" type="ORF">HPB51_021011</name>
</gene>
<proteinExistence type="predicted"/>
<name>A0A9J6DCN5_RHIMP</name>
<keyword evidence="2" id="KW-1185">Reference proteome</keyword>
<sequence length="112" mass="12262">MKATDRISYPLSRAFMDTGISKEVYTLLCHYADQTEGDTPTCHKACSAASMLRRQATFRGRASVRAFPLADAVPQEMAPPALGSVKAVRFGSPQAPVDVRVVFPRLKNLCVF</sequence>
<evidence type="ECO:0000313" key="2">
    <source>
        <dbReference type="Proteomes" id="UP000821866"/>
    </source>
</evidence>
<protein>
    <submittedName>
        <fullName evidence="1">Uncharacterized protein</fullName>
    </submittedName>
</protein>
<evidence type="ECO:0000313" key="1">
    <source>
        <dbReference type="EMBL" id="KAH8019689.1"/>
    </source>
</evidence>
<dbReference type="EMBL" id="JABSTU010000010">
    <property type="protein sequence ID" value="KAH8019689.1"/>
    <property type="molecule type" value="Genomic_DNA"/>
</dbReference>
<dbReference type="Proteomes" id="UP000821866">
    <property type="component" value="Chromosome 8"/>
</dbReference>
<organism evidence="1 2">
    <name type="scientific">Rhipicephalus microplus</name>
    <name type="common">Cattle tick</name>
    <name type="synonym">Boophilus microplus</name>
    <dbReference type="NCBI Taxonomy" id="6941"/>
    <lineage>
        <taxon>Eukaryota</taxon>
        <taxon>Metazoa</taxon>
        <taxon>Ecdysozoa</taxon>
        <taxon>Arthropoda</taxon>
        <taxon>Chelicerata</taxon>
        <taxon>Arachnida</taxon>
        <taxon>Acari</taxon>
        <taxon>Parasitiformes</taxon>
        <taxon>Ixodida</taxon>
        <taxon>Ixodoidea</taxon>
        <taxon>Ixodidae</taxon>
        <taxon>Rhipicephalinae</taxon>
        <taxon>Rhipicephalus</taxon>
        <taxon>Boophilus</taxon>
    </lineage>
</organism>